<dbReference type="GO" id="GO:0006508">
    <property type="term" value="P:proteolysis"/>
    <property type="evidence" value="ECO:0007669"/>
    <property type="project" value="UniProtKB-KW"/>
</dbReference>
<dbReference type="InterPro" id="IPR000209">
    <property type="entry name" value="Peptidase_S8/S53_dom"/>
</dbReference>
<sequence>MLTQLAGVSILVISVAASPLSTSHFVIDRSGSNQRLAIAPLHQSSVPANHVPDSYIVVLKPDVDLTTHTNVVANAHAEDPLVGEDSGLVHVYDGQIKGYAGRFTNSTIAKLRTMPEVDYIEHDQLVWASDIEKGAPWGLARISHRERLGFGTFREYIYDGHGGEGVDAYVIDTGVNINHVEFQGRAKWGKTVPKNDYDEDANGHGTHCAGTIASRKYGVAKSANIIAVKVLGSNGSGTMSDVLSGVLWAASQATKKRKEAIAEFAATGKTSHRGSVANMSLGGGKSQALDDAVNKAVDAGLHFAVAAGNENKDACTTSPAAAEKAITVGASTLADSRAYFSNFGPCVDVFAPGLNILSTWNTGNTSTNTISGTSMASPHVAGLLAYLLSIYPSVTFDPEMQAALIPESAKQPLTGFAAVASSGFYAAVHANLPAWASRFLPNPSSLLARDELAPIPSVLTPAQLKAALIALSSPDMLSDIPRDTVNKLVFNNATELKYAKLW</sequence>
<dbReference type="Pfam" id="PF00082">
    <property type="entry name" value="Peptidase_S8"/>
    <property type="match status" value="1"/>
</dbReference>
<evidence type="ECO:0000259" key="8">
    <source>
        <dbReference type="Pfam" id="PF00082"/>
    </source>
</evidence>
<feature type="domain" description="Peptidase S8/S53" evidence="8">
    <location>
        <begin position="170"/>
        <end position="409"/>
    </location>
</feature>
<dbReference type="PRINTS" id="PR00723">
    <property type="entry name" value="SUBTILISIN"/>
</dbReference>
<feature type="domain" description="Inhibitor I9" evidence="9">
    <location>
        <begin position="54"/>
        <end position="126"/>
    </location>
</feature>
<evidence type="ECO:0000259" key="9">
    <source>
        <dbReference type="Pfam" id="PF05922"/>
    </source>
</evidence>
<dbReference type="InterPro" id="IPR010259">
    <property type="entry name" value="S8pro/Inhibitor_I9"/>
</dbReference>
<dbReference type="PROSITE" id="PS51892">
    <property type="entry name" value="SUBTILASE"/>
    <property type="match status" value="1"/>
</dbReference>
<gene>
    <name evidence="10" type="ORF">M407DRAFT_242371</name>
</gene>
<dbReference type="SUPFAM" id="SSF54897">
    <property type="entry name" value="Protease propeptides/inhibitors"/>
    <property type="match status" value="1"/>
</dbReference>
<protein>
    <recommendedName>
        <fullName evidence="12">Peptidase S8/S53 domain-containing protein</fullName>
    </recommendedName>
</protein>
<dbReference type="PROSITE" id="PS00136">
    <property type="entry name" value="SUBTILASE_ASP"/>
    <property type="match status" value="1"/>
</dbReference>
<dbReference type="InterPro" id="IPR034193">
    <property type="entry name" value="PCSK9_ProteinaseK-like"/>
</dbReference>
<reference evidence="11" key="2">
    <citation type="submission" date="2015-01" db="EMBL/GenBank/DDBJ databases">
        <title>Evolutionary Origins and Diversification of the Mycorrhizal Mutualists.</title>
        <authorList>
            <consortium name="DOE Joint Genome Institute"/>
            <consortium name="Mycorrhizal Genomics Consortium"/>
            <person name="Kohler A."/>
            <person name="Kuo A."/>
            <person name="Nagy L.G."/>
            <person name="Floudas D."/>
            <person name="Copeland A."/>
            <person name="Barry K.W."/>
            <person name="Cichocki N."/>
            <person name="Veneault-Fourrey C."/>
            <person name="LaButti K."/>
            <person name="Lindquist E.A."/>
            <person name="Lipzen A."/>
            <person name="Lundell T."/>
            <person name="Morin E."/>
            <person name="Murat C."/>
            <person name="Riley R."/>
            <person name="Ohm R."/>
            <person name="Sun H."/>
            <person name="Tunlid A."/>
            <person name="Henrissat B."/>
            <person name="Grigoriev I.V."/>
            <person name="Hibbett D.S."/>
            <person name="Martin F."/>
        </authorList>
    </citation>
    <scope>NUCLEOTIDE SEQUENCE [LARGE SCALE GENOMIC DNA]</scope>
    <source>
        <strain evidence="11">MUT 4182</strain>
    </source>
</reference>
<dbReference type="Gene3D" id="3.30.70.80">
    <property type="entry name" value="Peptidase S8 propeptide/proteinase inhibitor I9"/>
    <property type="match status" value="1"/>
</dbReference>
<feature type="active site" description="Charge relay system" evidence="5">
    <location>
        <position position="374"/>
    </location>
</feature>
<dbReference type="SUPFAM" id="SSF52743">
    <property type="entry name" value="Subtilisin-like"/>
    <property type="match status" value="1"/>
</dbReference>
<evidence type="ECO:0008006" key="12">
    <source>
        <dbReference type="Google" id="ProtNLM"/>
    </source>
</evidence>
<accession>A0A0C3QP74</accession>
<proteinExistence type="inferred from homology"/>
<keyword evidence="11" id="KW-1185">Reference proteome</keyword>
<dbReference type="InterPro" id="IPR022398">
    <property type="entry name" value="Peptidase_S8_His-AS"/>
</dbReference>
<dbReference type="Pfam" id="PF05922">
    <property type="entry name" value="Inhibitor_I9"/>
    <property type="match status" value="1"/>
</dbReference>
<dbReference type="AlphaFoldDB" id="A0A0C3QP74"/>
<feature type="chain" id="PRO_5002168727" description="Peptidase S8/S53 domain-containing protein" evidence="7">
    <location>
        <begin position="18"/>
        <end position="502"/>
    </location>
</feature>
<dbReference type="CDD" id="cd04077">
    <property type="entry name" value="Peptidases_S8_PCSK9_ProteinaseK_like"/>
    <property type="match status" value="1"/>
</dbReference>
<keyword evidence="3 5" id="KW-0378">Hydrolase</keyword>
<dbReference type="InterPro" id="IPR037045">
    <property type="entry name" value="S8pro/Inhibitor_I9_sf"/>
</dbReference>
<evidence type="ECO:0000256" key="5">
    <source>
        <dbReference type="PROSITE-ProRule" id="PRU01240"/>
    </source>
</evidence>
<dbReference type="PROSITE" id="PS00137">
    <property type="entry name" value="SUBTILASE_HIS"/>
    <property type="match status" value="1"/>
</dbReference>
<evidence type="ECO:0000256" key="2">
    <source>
        <dbReference type="ARBA" id="ARBA00022670"/>
    </source>
</evidence>
<comment type="similarity">
    <text evidence="1 5 6">Belongs to the peptidase S8 family.</text>
</comment>
<evidence type="ECO:0000256" key="3">
    <source>
        <dbReference type="ARBA" id="ARBA00022801"/>
    </source>
</evidence>
<dbReference type="InterPro" id="IPR023828">
    <property type="entry name" value="Peptidase_S8_Ser-AS"/>
</dbReference>
<evidence type="ECO:0000256" key="7">
    <source>
        <dbReference type="SAM" id="SignalP"/>
    </source>
</evidence>
<dbReference type="PANTHER" id="PTHR43806">
    <property type="entry name" value="PEPTIDASE S8"/>
    <property type="match status" value="1"/>
</dbReference>
<evidence type="ECO:0000313" key="10">
    <source>
        <dbReference type="EMBL" id="KIO30021.1"/>
    </source>
</evidence>
<feature type="active site" description="Charge relay system" evidence="5">
    <location>
        <position position="172"/>
    </location>
</feature>
<keyword evidence="4 5" id="KW-0720">Serine protease</keyword>
<evidence type="ECO:0000313" key="11">
    <source>
        <dbReference type="Proteomes" id="UP000054248"/>
    </source>
</evidence>
<dbReference type="PANTHER" id="PTHR43806:SF11">
    <property type="entry name" value="CEREVISIN-RELATED"/>
    <property type="match status" value="1"/>
</dbReference>
<dbReference type="InterPro" id="IPR023827">
    <property type="entry name" value="Peptidase_S8_Asp-AS"/>
</dbReference>
<dbReference type="HOGENOM" id="CLU_011263_1_4_1"/>
<dbReference type="OrthoDB" id="206201at2759"/>
<reference evidence="10 11" key="1">
    <citation type="submission" date="2014-04" db="EMBL/GenBank/DDBJ databases">
        <authorList>
            <consortium name="DOE Joint Genome Institute"/>
            <person name="Kuo A."/>
            <person name="Girlanda M."/>
            <person name="Perotto S."/>
            <person name="Kohler A."/>
            <person name="Nagy L.G."/>
            <person name="Floudas D."/>
            <person name="Copeland A."/>
            <person name="Barry K.W."/>
            <person name="Cichocki N."/>
            <person name="Veneault-Fourrey C."/>
            <person name="LaButti K."/>
            <person name="Lindquist E.A."/>
            <person name="Lipzen A."/>
            <person name="Lundell T."/>
            <person name="Morin E."/>
            <person name="Murat C."/>
            <person name="Sun H."/>
            <person name="Tunlid A."/>
            <person name="Henrissat B."/>
            <person name="Grigoriev I.V."/>
            <person name="Hibbett D.S."/>
            <person name="Martin F."/>
            <person name="Nordberg H.P."/>
            <person name="Cantor M.N."/>
            <person name="Hua S.X."/>
        </authorList>
    </citation>
    <scope>NUCLEOTIDE SEQUENCE [LARGE SCALE GENOMIC DNA]</scope>
    <source>
        <strain evidence="10 11">MUT 4182</strain>
    </source>
</reference>
<keyword evidence="2 5" id="KW-0645">Protease</keyword>
<evidence type="ECO:0000256" key="1">
    <source>
        <dbReference type="ARBA" id="ARBA00011073"/>
    </source>
</evidence>
<dbReference type="EMBL" id="KN822976">
    <property type="protein sequence ID" value="KIO30021.1"/>
    <property type="molecule type" value="Genomic_DNA"/>
</dbReference>
<dbReference type="Proteomes" id="UP000054248">
    <property type="component" value="Unassembled WGS sequence"/>
</dbReference>
<dbReference type="FunFam" id="3.40.50.200:FF:000007">
    <property type="entry name" value="Subtilisin-like serine protease"/>
    <property type="match status" value="1"/>
</dbReference>
<dbReference type="PROSITE" id="PS00138">
    <property type="entry name" value="SUBTILASE_SER"/>
    <property type="match status" value="1"/>
</dbReference>
<dbReference type="STRING" id="1051891.A0A0C3QP74"/>
<dbReference type="GO" id="GO:0004252">
    <property type="term" value="F:serine-type endopeptidase activity"/>
    <property type="evidence" value="ECO:0007669"/>
    <property type="project" value="UniProtKB-UniRule"/>
</dbReference>
<organism evidence="10 11">
    <name type="scientific">Tulasnella calospora MUT 4182</name>
    <dbReference type="NCBI Taxonomy" id="1051891"/>
    <lineage>
        <taxon>Eukaryota</taxon>
        <taxon>Fungi</taxon>
        <taxon>Dikarya</taxon>
        <taxon>Basidiomycota</taxon>
        <taxon>Agaricomycotina</taxon>
        <taxon>Agaricomycetes</taxon>
        <taxon>Cantharellales</taxon>
        <taxon>Tulasnellaceae</taxon>
        <taxon>Tulasnella</taxon>
    </lineage>
</organism>
<dbReference type="GO" id="GO:0005615">
    <property type="term" value="C:extracellular space"/>
    <property type="evidence" value="ECO:0007669"/>
    <property type="project" value="TreeGrafter"/>
</dbReference>
<dbReference type="InterPro" id="IPR050131">
    <property type="entry name" value="Peptidase_S8_subtilisin-like"/>
</dbReference>
<keyword evidence="7" id="KW-0732">Signal</keyword>
<dbReference type="InterPro" id="IPR036852">
    <property type="entry name" value="Peptidase_S8/S53_dom_sf"/>
</dbReference>
<feature type="active site" description="Charge relay system" evidence="5">
    <location>
        <position position="204"/>
    </location>
</feature>
<name>A0A0C3QP74_9AGAM</name>
<dbReference type="Gene3D" id="3.40.50.200">
    <property type="entry name" value="Peptidase S8/S53 domain"/>
    <property type="match status" value="1"/>
</dbReference>
<dbReference type="InterPro" id="IPR015500">
    <property type="entry name" value="Peptidase_S8_subtilisin-rel"/>
</dbReference>
<feature type="signal peptide" evidence="7">
    <location>
        <begin position="1"/>
        <end position="17"/>
    </location>
</feature>
<evidence type="ECO:0000256" key="6">
    <source>
        <dbReference type="RuleBase" id="RU003355"/>
    </source>
</evidence>
<evidence type="ECO:0000256" key="4">
    <source>
        <dbReference type="ARBA" id="ARBA00022825"/>
    </source>
</evidence>